<evidence type="ECO:0000313" key="2">
    <source>
        <dbReference type="Proteomes" id="UP000186383"/>
    </source>
</evidence>
<proteinExistence type="predicted"/>
<reference evidence="1 2" key="1">
    <citation type="journal article" date="2015" name="Nature">
        <title>rRNA introns, odd ribosomes, and small enigmatic genomes across a large radiation of phyla.</title>
        <authorList>
            <person name="Brown C.T."/>
            <person name="Hug L.A."/>
            <person name="Thomas B.C."/>
            <person name="Sharon I."/>
            <person name="Castelle C.J."/>
            <person name="Singh A."/>
            <person name="Wilkins M.J."/>
            <person name="Williams K.H."/>
            <person name="Banfield J.F."/>
        </authorList>
    </citation>
    <scope>NUCLEOTIDE SEQUENCE [LARGE SCALE GENOMIC DNA]</scope>
</reference>
<sequence length="34" mass="3676">ATADMVIVMAVMAVEIADAENTNFKLVIKTKNHS</sequence>
<protein>
    <submittedName>
        <fullName evidence="1">Uncharacterized protein</fullName>
    </submittedName>
</protein>
<organism evidence="1 2">
    <name type="scientific">Candidatus Nomurabacteria bacterium GW2011_GWA1_35_8</name>
    <dbReference type="NCBI Taxonomy" id="1618727"/>
    <lineage>
        <taxon>Bacteria</taxon>
        <taxon>Candidatus Nomuraibacteriota</taxon>
    </lineage>
</organism>
<dbReference type="Proteomes" id="UP000186383">
    <property type="component" value="Unassembled WGS sequence"/>
</dbReference>
<gene>
    <name evidence="1" type="ORF">UR88_C0014G0001</name>
</gene>
<feature type="non-terminal residue" evidence="1">
    <location>
        <position position="1"/>
    </location>
</feature>
<dbReference type="AlphaFoldDB" id="A0A0G0G178"/>
<name>A0A0G0G178_9BACT</name>
<dbReference type="EMBL" id="LBQW01000014">
    <property type="protein sequence ID" value="KKP85557.1"/>
    <property type="molecule type" value="Genomic_DNA"/>
</dbReference>
<comment type="caution">
    <text evidence="1">The sequence shown here is derived from an EMBL/GenBank/DDBJ whole genome shotgun (WGS) entry which is preliminary data.</text>
</comment>
<evidence type="ECO:0000313" key="1">
    <source>
        <dbReference type="EMBL" id="KKP85557.1"/>
    </source>
</evidence>
<accession>A0A0G0G178</accession>